<feature type="transmembrane region" description="Helical" evidence="1">
    <location>
        <begin position="62"/>
        <end position="86"/>
    </location>
</feature>
<feature type="transmembrane region" description="Helical" evidence="1">
    <location>
        <begin position="37"/>
        <end position="56"/>
    </location>
</feature>
<dbReference type="PANTHER" id="PTHR34821">
    <property type="entry name" value="INNER MEMBRANE PROTEIN YDCZ"/>
    <property type="match status" value="1"/>
</dbReference>
<dbReference type="SUPFAM" id="SSF103481">
    <property type="entry name" value="Multidrug resistance efflux transporter EmrE"/>
    <property type="match status" value="1"/>
</dbReference>
<keyword evidence="1" id="KW-0472">Membrane</keyword>
<evidence type="ECO:0000256" key="1">
    <source>
        <dbReference type="SAM" id="Phobius"/>
    </source>
</evidence>
<keyword evidence="3" id="KW-1185">Reference proteome</keyword>
<dbReference type="EMBL" id="BFAG01000001">
    <property type="protein sequence ID" value="GBF04341.1"/>
    <property type="molecule type" value="Genomic_DNA"/>
</dbReference>
<name>A0A2I9DI09_9DEIO</name>
<evidence type="ECO:0000313" key="3">
    <source>
        <dbReference type="Proteomes" id="UP000236569"/>
    </source>
</evidence>
<evidence type="ECO:0000313" key="2">
    <source>
        <dbReference type="EMBL" id="GBF04341.1"/>
    </source>
</evidence>
<dbReference type="Pfam" id="PF04657">
    <property type="entry name" value="DMT_YdcZ"/>
    <property type="match status" value="1"/>
</dbReference>
<feature type="transmembrane region" description="Helical" evidence="1">
    <location>
        <begin position="6"/>
        <end position="25"/>
    </location>
</feature>
<feature type="transmembrane region" description="Helical" evidence="1">
    <location>
        <begin position="98"/>
        <end position="115"/>
    </location>
</feature>
<gene>
    <name evidence="2" type="ORF">DAERI_010513</name>
</gene>
<organism evidence="2 3">
    <name type="scientific">Deinococcus aerius</name>
    <dbReference type="NCBI Taxonomy" id="200253"/>
    <lineage>
        <taxon>Bacteria</taxon>
        <taxon>Thermotogati</taxon>
        <taxon>Deinococcota</taxon>
        <taxon>Deinococci</taxon>
        <taxon>Deinococcales</taxon>
        <taxon>Deinococcaceae</taxon>
        <taxon>Deinococcus</taxon>
    </lineage>
</organism>
<keyword evidence="1" id="KW-0812">Transmembrane</keyword>
<dbReference type="InterPro" id="IPR006750">
    <property type="entry name" value="YdcZ"/>
</dbReference>
<proteinExistence type="predicted"/>
<keyword evidence="1" id="KW-1133">Transmembrane helix</keyword>
<dbReference type="Proteomes" id="UP000236569">
    <property type="component" value="Unassembled WGS sequence"/>
</dbReference>
<dbReference type="InterPro" id="IPR037185">
    <property type="entry name" value="EmrE-like"/>
</dbReference>
<protein>
    <submittedName>
        <fullName evidence="2">Uncharacterized protein</fullName>
    </submittedName>
</protein>
<comment type="caution">
    <text evidence="2">The sequence shown here is derived from an EMBL/GenBank/DDBJ whole genome shotgun (WGS) entry which is preliminary data.</text>
</comment>
<dbReference type="PANTHER" id="PTHR34821:SF2">
    <property type="entry name" value="INNER MEMBRANE PROTEIN YDCZ"/>
    <property type="match status" value="1"/>
</dbReference>
<sequence length="116" mass="12455">MTLTGATSYLVGSVLLLGLLAVWRWRPTWEAARRAPAWSWLGGVVGSAYVVGSVILTRELGAALATTLVIASQIITAILLDHFGVLGLPRRRLNRARLLATALALAALALRLWGLR</sequence>
<reference evidence="3" key="1">
    <citation type="submission" date="2018-01" db="EMBL/GenBank/DDBJ databases">
        <title>Draft Genome Sequence of the Radioresistant Bacterium Deinococcus aerius TR0125, Isolated from the Higher Atmosphere above Japan.</title>
        <authorList>
            <person name="Satoh K."/>
            <person name="Arai H."/>
            <person name="Sanzen T."/>
            <person name="Kawaguchi Y."/>
            <person name="Hayashi H."/>
            <person name="Yokobori S."/>
            <person name="Yamagishi A."/>
            <person name="Oono Y."/>
            <person name="Narumi I."/>
        </authorList>
    </citation>
    <scope>NUCLEOTIDE SEQUENCE [LARGE SCALE GENOMIC DNA]</scope>
    <source>
        <strain evidence="3">TR0125</strain>
    </source>
</reference>
<dbReference type="AlphaFoldDB" id="A0A2I9DI09"/>
<dbReference type="GO" id="GO:0005886">
    <property type="term" value="C:plasma membrane"/>
    <property type="evidence" value="ECO:0007669"/>
    <property type="project" value="TreeGrafter"/>
</dbReference>
<accession>A0A2I9DI09</accession>